<feature type="non-terminal residue" evidence="6">
    <location>
        <position position="61"/>
    </location>
</feature>
<dbReference type="GO" id="GO:0004386">
    <property type="term" value="F:helicase activity"/>
    <property type="evidence" value="ECO:0007669"/>
    <property type="project" value="UniProtKB-KW"/>
</dbReference>
<keyword evidence="2" id="KW-0378">Hydrolase</keyword>
<reference evidence="6" key="1">
    <citation type="journal article" date="2019" name="Sci. Rep.">
        <title>Draft genome of Tanacetum cinerariifolium, the natural source of mosquito coil.</title>
        <authorList>
            <person name="Yamashiro T."/>
            <person name="Shiraishi A."/>
            <person name="Satake H."/>
            <person name="Nakayama K."/>
        </authorList>
    </citation>
    <scope>NUCLEOTIDE SEQUENCE</scope>
</reference>
<protein>
    <submittedName>
        <fullName evidence="6">Helicase, C-terminal</fullName>
    </submittedName>
</protein>
<dbReference type="InterPro" id="IPR050699">
    <property type="entry name" value="RNA-DNA_Helicase"/>
</dbReference>
<gene>
    <name evidence="6" type="ORF">Tci_931184</name>
</gene>
<keyword evidence="4" id="KW-0067">ATP-binding</keyword>
<dbReference type="InterPro" id="IPR027417">
    <property type="entry name" value="P-loop_NTPase"/>
</dbReference>
<comment type="caution">
    <text evidence="6">The sequence shown here is derived from an EMBL/GenBank/DDBJ whole genome shotgun (WGS) entry which is preliminary data.</text>
</comment>
<dbReference type="GO" id="GO:0045025">
    <property type="term" value="C:mitochondrial degradosome"/>
    <property type="evidence" value="ECO:0007669"/>
    <property type="project" value="TreeGrafter"/>
</dbReference>
<feature type="non-terminal residue" evidence="6">
    <location>
        <position position="1"/>
    </location>
</feature>
<name>A0A699XGZ5_TANCI</name>
<accession>A0A699XGZ5</accession>
<dbReference type="EMBL" id="BKCJ011862292">
    <property type="protein sequence ID" value="GFD59215.1"/>
    <property type="molecule type" value="Genomic_DNA"/>
</dbReference>
<organism evidence="6">
    <name type="scientific">Tanacetum cinerariifolium</name>
    <name type="common">Dalmatian daisy</name>
    <name type="synonym">Chrysanthemum cinerariifolium</name>
    <dbReference type="NCBI Taxonomy" id="118510"/>
    <lineage>
        <taxon>Eukaryota</taxon>
        <taxon>Viridiplantae</taxon>
        <taxon>Streptophyta</taxon>
        <taxon>Embryophyta</taxon>
        <taxon>Tracheophyta</taxon>
        <taxon>Spermatophyta</taxon>
        <taxon>Magnoliopsida</taxon>
        <taxon>eudicotyledons</taxon>
        <taxon>Gunneridae</taxon>
        <taxon>Pentapetalae</taxon>
        <taxon>asterids</taxon>
        <taxon>campanulids</taxon>
        <taxon>Asterales</taxon>
        <taxon>Asteraceae</taxon>
        <taxon>Asteroideae</taxon>
        <taxon>Anthemideae</taxon>
        <taxon>Anthemidinae</taxon>
        <taxon>Tanacetum</taxon>
    </lineage>
</organism>
<dbReference type="Pfam" id="PF22527">
    <property type="entry name" value="DEXQc_Suv3"/>
    <property type="match status" value="1"/>
</dbReference>
<keyword evidence="3 6" id="KW-0347">Helicase</keyword>
<evidence type="ECO:0000256" key="1">
    <source>
        <dbReference type="ARBA" id="ARBA00022741"/>
    </source>
</evidence>
<evidence type="ECO:0000256" key="2">
    <source>
        <dbReference type="ARBA" id="ARBA00022801"/>
    </source>
</evidence>
<dbReference type="Gene3D" id="3.40.50.300">
    <property type="entry name" value="P-loop containing nucleotide triphosphate hydrolases"/>
    <property type="match status" value="1"/>
</dbReference>
<sequence length="61" mass="6453">VVDGATHKAVTVEMADVNSDYDCAVIDEIQMIGCRTRGFSFTRALLGIAANELHLCGDPAA</sequence>
<dbReference type="PANTHER" id="PTHR12131:SF1">
    <property type="entry name" value="ATP-DEPENDENT RNA HELICASE SUPV3L1, MITOCHONDRIAL-RELATED"/>
    <property type="match status" value="1"/>
</dbReference>
<evidence type="ECO:0000256" key="3">
    <source>
        <dbReference type="ARBA" id="ARBA00022806"/>
    </source>
</evidence>
<dbReference type="GO" id="GO:0005524">
    <property type="term" value="F:ATP binding"/>
    <property type="evidence" value="ECO:0007669"/>
    <property type="project" value="UniProtKB-KW"/>
</dbReference>
<evidence type="ECO:0000313" key="6">
    <source>
        <dbReference type="EMBL" id="GFD59215.1"/>
    </source>
</evidence>
<dbReference type="InterPro" id="IPR055206">
    <property type="entry name" value="DEXQc_SUV3"/>
</dbReference>
<evidence type="ECO:0000256" key="4">
    <source>
        <dbReference type="ARBA" id="ARBA00022840"/>
    </source>
</evidence>
<dbReference type="GO" id="GO:0016787">
    <property type="term" value="F:hydrolase activity"/>
    <property type="evidence" value="ECO:0007669"/>
    <property type="project" value="UniProtKB-KW"/>
</dbReference>
<keyword evidence="1" id="KW-0547">Nucleotide-binding</keyword>
<dbReference type="PANTHER" id="PTHR12131">
    <property type="entry name" value="ATP-DEPENDENT RNA AND DNA HELICASE"/>
    <property type="match status" value="1"/>
</dbReference>
<feature type="domain" description="ATP-dependent RNA helicase SUV3 DEXQ-box helicase" evidence="5">
    <location>
        <begin position="4"/>
        <end position="60"/>
    </location>
</feature>
<evidence type="ECO:0000259" key="5">
    <source>
        <dbReference type="Pfam" id="PF22527"/>
    </source>
</evidence>
<proteinExistence type="predicted"/>
<dbReference type="AlphaFoldDB" id="A0A699XGZ5"/>
<dbReference type="GO" id="GO:0000965">
    <property type="term" value="P:mitochondrial RNA 3'-end processing"/>
    <property type="evidence" value="ECO:0007669"/>
    <property type="project" value="TreeGrafter"/>
</dbReference>